<dbReference type="InterPro" id="IPR046432">
    <property type="entry name" value="TASOR"/>
</dbReference>
<feature type="compositionally biased region" description="Low complexity" evidence="2">
    <location>
        <begin position="1311"/>
        <end position="1320"/>
    </location>
</feature>
<feature type="region of interest" description="Disordered" evidence="2">
    <location>
        <begin position="1"/>
        <end position="93"/>
    </location>
</feature>
<feature type="region of interest" description="Disordered" evidence="2">
    <location>
        <begin position="2052"/>
        <end position="2071"/>
    </location>
</feature>
<feature type="region of interest" description="Disordered" evidence="2">
    <location>
        <begin position="1254"/>
        <end position="1327"/>
    </location>
</feature>
<feature type="compositionally biased region" description="Polar residues" evidence="2">
    <location>
        <begin position="697"/>
        <end position="721"/>
    </location>
</feature>
<feature type="region of interest" description="Disordered" evidence="2">
    <location>
        <begin position="949"/>
        <end position="1036"/>
    </location>
</feature>
<feature type="compositionally biased region" description="Gly residues" evidence="2">
    <location>
        <begin position="19"/>
        <end position="31"/>
    </location>
</feature>
<name>A0A8C3BEP1_CAIMO</name>
<feature type="region of interest" description="Disordered" evidence="2">
    <location>
        <begin position="1491"/>
        <end position="1518"/>
    </location>
</feature>
<reference evidence="6" key="2">
    <citation type="submission" date="2025-08" db="UniProtKB">
        <authorList>
            <consortium name="Ensembl"/>
        </authorList>
    </citation>
    <scope>IDENTIFICATION</scope>
</reference>
<proteinExistence type="inferred from homology"/>
<evidence type="ECO:0000259" key="3">
    <source>
        <dbReference type="Pfam" id="PF12509"/>
    </source>
</evidence>
<feature type="region of interest" description="Disordered" evidence="2">
    <location>
        <begin position="1689"/>
        <end position="1725"/>
    </location>
</feature>
<feature type="compositionally biased region" description="Low complexity" evidence="2">
    <location>
        <begin position="1363"/>
        <end position="1378"/>
    </location>
</feature>
<dbReference type="Pfam" id="PF24630">
    <property type="entry name" value="PIN_TASOR"/>
    <property type="match status" value="1"/>
</dbReference>
<dbReference type="InterPro" id="IPR056243">
    <property type="entry name" value="TASOR_ab_dom"/>
</dbReference>
<dbReference type="PANTHER" id="PTHR16207:SF10">
    <property type="entry name" value="PROTEIN TASOR 2"/>
    <property type="match status" value="1"/>
</dbReference>
<evidence type="ECO:0000313" key="6">
    <source>
        <dbReference type="Ensembl" id="ENSCMMP00000004039.1"/>
    </source>
</evidence>
<dbReference type="Ensembl" id="ENSCMMT00000004514.1">
    <property type="protein sequence ID" value="ENSCMMP00000004039.1"/>
    <property type="gene ID" value="ENSCMMG00000002559.1"/>
</dbReference>
<dbReference type="InterPro" id="IPR056242">
    <property type="entry name" value="PIN_TASOR"/>
</dbReference>
<evidence type="ECO:0000256" key="2">
    <source>
        <dbReference type="SAM" id="MobiDB-lite"/>
    </source>
</evidence>
<feature type="domain" description="TASOR alpha/beta" evidence="4">
    <location>
        <begin position="2278"/>
        <end position="2370"/>
    </location>
</feature>
<feature type="region of interest" description="Disordered" evidence="2">
    <location>
        <begin position="574"/>
        <end position="606"/>
    </location>
</feature>
<feature type="region of interest" description="Disordered" evidence="2">
    <location>
        <begin position="1979"/>
        <end position="2008"/>
    </location>
</feature>
<feature type="compositionally biased region" description="Basic residues" evidence="2">
    <location>
        <begin position="2053"/>
        <end position="2070"/>
    </location>
</feature>
<sequence>MAAARCPPAPHRLSPSSGRAGGGGGCGVGGHGGEERRGQGRSRAARRGASPGCYGRQAAGGGRRAGYGLSPELPRTRRCPALSAGGAEHRGPRSEVLRAGATGLNGSGCNLVFWGQEEQPREPGLVRLEKMLRTGFHPESQESSSLLQTAVSVLQSCYLDSTSQDGFQYSQAILVENAVFLNELKAFVQAKEAAGYSQEELEETFAFLLFDNEEEAKEVCQTGLRVNSSSISMLGDPAKGVYISKYADCLLPRPWYHGKSGYIVICKLIKGKVKVVSENYTTSYTCPSPGYDCHVAVSKNIVPSKASPCQAFEQSQYYVYEVSDGSAAERPRQICPYIVITCQYREPKEMPVLARESLPEPNHKAFYCPWRGQLSIRGQLLCNIALRTPYSSTIPAQLPPNLDINHVMGLSDLKKKLPKAAFGKRNYIENEVCFQGVYFSLYEVEIANKDQHKMNQLLENLKKRDLAIIKYLQDQGVLILLTSSALARDDGFDPKEPVSLLALFLFTSSRAVCLRAEEHDAKDERRGSDVSLKIASVLPGLRYALQKATTSPRGDALSTDVRIKQHFQEYAKLEQNAQHPSGQNDDALRPSPLPPAKDECTKSPTKSSEQSFCQLQHYLSDPSSYTLEMSAALGCLAGAAPSLCCSLEAARKGDCLLALPPDPAPPVPAEVKLEGENPQPTVVGLDWSGEAPPKDVSSGSELWMQQNKRKSSQTAGTSTGKKWSPLKMQIHPGGDSSRDRKGTKKKITFSFPKKTGLTASSSEPMLKLANLEFPHRRKRGHRDLPCPAPAATAGGSARGSRRGAEVLSAEFVHNMQPEPAQKETSAPDSPGLDTKRPKTLKNSDVKKVPAAETSAKPLKSKVIKSVACSPLKLAAKKPAESEGKEPFTTVPSEVSSPSPAAESQTGEIYPGAPPSHFFDPKGNDYESHALNLLADLALGSCIPSFIPRDSGAISSPCSPPRDPAKEQQGLRKQRSSRAASDHEYHRVDKLAKGAASPGKASPNLKLPPAAKTDLKDPLPGEKNPGLAAKKINPNPAKTRALLPRETQEAAEANKHSFISSEHSYASLLPENLKKPPYPKNTSYPGPAPARNGTRGARAGPLVGKVLPFRHQQSSSHPQPPAEATAARCRGCLLSPRLKEDFAESHSVESCGKSLQVTRRWEAGYLFSSDSKYTNDELEKTVIRALHGPWDPELPDDVEEMKLILHMWVALFYSKPSKVLSSRRKVVEHSNPKKFVSLNSTGDFLELSDDGEDCFGSEPCPVDSQSEPDQAPSSSLHPSTRCQGVFRPEESLADSTVSSSSGELPPGEEEPSSTSSESLSLADRAARSKLAEKCRQLDLPEEEHGCAGSIAAVVELPREGQKDASITPSPSNAASTPPAVLGREKPRNRALNFSPAPQRTPHGPGEQPESGASRSTSSNPNRAKPEGLGGEGRASQDPSARPEIEEEEVEEGEAEEEGSGHGSTGVGTSGLAFSGRGDADAEQQLVNLACPRDFGVPGEGPDPIPAASALPREGKTMPALFGTGAASRRLSGDAAPSVGVLQEPWGALATPGAEKTSITLPHEASPAAVGDSSSVPTAPSTHLGVPTAGSGAGEALRGGLEQEDEDRAPSAESLLLLGSQAAATAGLEAQGQARSSSPGSSSARRAFLDGAAAVGAAPGVQEAAALVQAPWRSSPGGRSCLPRGCGGETCASGSSGESSQEQNKALVEERGGSSPASHPDVLGESSGAGAGRGFAFDCTAWAGDSKPDSSSLAACTASAAAPLVQEPPRGADAGAPRCFFGQNERGAILCPPGKPCERGAAAELSAAAEIPAPDSSLKPGFVGEVKKDPGLCRMEPTESSPPGVLMPGEVEPAPCSPPRSPEAVRHGAEPDSVLGAHPDANPAPCGATRPCFGGQQPPGACCTCATPQIQAAGALGSHEEESEGGSSVPCASPEALPAGSVPRGEAEAEEPGVVTDPHRAEVEGEEGAIPVPHWGCFAPISPPLTPSRGARTKHDSSSSSLSEAWGSEENLRWAEPGGCSGLEEASSRQVPPYVNITDSRGVSKDFLNFTVTKKTQRGRRGNARPSGRRRPCAGQSHLLRALLGPWRGREEITQHTLDMEHLRFHYKLNQILRRGQPPLSTSESIFPRDRSLQAASETFPGQETPVPPSPRSRSPLQVTILPSTPWPDGFGCPQPPRDPSSRCPPWHERSRNRDLAAPFHLGKLKYEKTPREPPGAASAILSESPQLDGVTLSGVETGGEDKGKGSARVEAFGDLVAELCGSLRGRLRSVAKGACGSPGMFYLVETGEEPFFARVKTLLKKDGHVEMEPLSFCSAKRPASDRLLVVIRNEDISSHIHKVPGLLSLKHCPNVAFAGVDSPEDITVHTYQELFHTGGFVVSDDKVLETVTPGQLKEVVKVLEKLNGSGRWKWLLHYKESKKLQKDLRWDTNAQKKSLILKSCQGAELIEVLHYHACDSRASPSSEYVKCLLNLQVQHVSARFAVYLTEKPGASRELFESKGILVADVNTFLGTVQKVAAPFRRSYW</sequence>
<feature type="region of interest" description="Disordered" evidence="2">
    <location>
        <begin position="1836"/>
        <end position="1880"/>
    </location>
</feature>
<feature type="region of interest" description="Disordered" evidence="2">
    <location>
        <begin position="677"/>
        <end position="860"/>
    </location>
</feature>
<feature type="region of interest" description="Disordered" evidence="2">
    <location>
        <begin position="873"/>
        <end position="924"/>
    </location>
</feature>
<feature type="compositionally biased region" description="Low complexity" evidence="2">
    <location>
        <begin position="1689"/>
        <end position="1698"/>
    </location>
</feature>
<feature type="compositionally biased region" description="Low complexity" evidence="2">
    <location>
        <begin position="1996"/>
        <end position="2007"/>
    </location>
</feature>
<evidence type="ECO:0000259" key="4">
    <source>
        <dbReference type="Pfam" id="PF23314"/>
    </source>
</evidence>
<organism evidence="6 7">
    <name type="scientific">Cairina moschata</name>
    <name type="common">Muscovy duck</name>
    <dbReference type="NCBI Taxonomy" id="8855"/>
    <lineage>
        <taxon>Eukaryota</taxon>
        <taxon>Metazoa</taxon>
        <taxon>Chordata</taxon>
        <taxon>Craniata</taxon>
        <taxon>Vertebrata</taxon>
        <taxon>Euteleostomi</taxon>
        <taxon>Archelosauria</taxon>
        <taxon>Archosauria</taxon>
        <taxon>Dinosauria</taxon>
        <taxon>Saurischia</taxon>
        <taxon>Theropoda</taxon>
        <taxon>Coelurosauria</taxon>
        <taxon>Aves</taxon>
        <taxon>Neognathae</taxon>
        <taxon>Galloanserae</taxon>
        <taxon>Anseriformes</taxon>
        <taxon>Anatidae</taxon>
        <taxon>Anatinae</taxon>
        <taxon>Cairina</taxon>
    </lineage>
</organism>
<dbReference type="Pfam" id="PF23314">
    <property type="entry name" value="TASOR_alpha-beta"/>
    <property type="match status" value="1"/>
</dbReference>
<feature type="compositionally biased region" description="Low complexity" evidence="2">
    <location>
        <begin position="890"/>
        <end position="903"/>
    </location>
</feature>
<protein>
    <submittedName>
        <fullName evidence="6">Transcription activation suppressor family member 2</fullName>
    </submittedName>
</protein>
<feature type="compositionally biased region" description="Basic and acidic residues" evidence="2">
    <location>
        <begin position="833"/>
        <end position="849"/>
    </location>
</feature>
<feature type="region of interest" description="Disordered" evidence="2">
    <location>
        <begin position="2169"/>
        <end position="2188"/>
    </location>
</feature>
<dbReference type="Pfam" id="PF12509">
    <property type="entry name" value="DUF3715"/>
    <property type="match status" value="1"/>
</dbReference>
<feature type="compositionally biased region" description="Acidic residues" evidence="2">
    <location>
        <begin position="1443"/>
        <end position="1456"/>
    </location>
</feature>
<evidence type="ECO:0000256" key="1">
    <source>
        <dbReference type="ARBA" id="ARBA00008058"/>
    </source>
</evidence>
<feature type="region of interest" description="Disordered" evidence="2">
    <location>
        <begin position="1356"/>
        <end position="1478"/>
    </location>
</feature>
<feature type="compositionally biased region" description="Low complexity" evidence="2">
    <location>
        <begin position="47"/>
        <end position="57"/>
    </location>
</feature>
<feature type="region of interest" description="Disordered" evidence="2">
    <location>
        <begin position="1914"/>
        <end position="1962"/>
    </location>
</feature>
<feature type="compositionally biased region" description="Basic and acidic residues" evidence="2">
    <location>
        <begin position="979"/>
        <end position="991"/>
    </location>
</feature>
<keyword evidence="7" id="KW-1185">Reference proteome</keyword>
<dbReference type="GO" id="GO:0005654">
    <property type="term" value="C:nucleoplasm"/>
    <property type="evidence" value="ECO:0007669"/>
    <property type="project" value="TreeGrafter"/>
</dbReference>
<dbReference type="InterPro" id="IPR022188">
    <property type="entry name" value="TASOR_DUF3715"/>
</dbReference>
<comment type="similarity">
    <text evidence="1">Belongs to the TASOR family.</text>
</comment>
<feature type="domain" description="TASOR PIN" evidence="5">
    <location>
        <begin position="2374"/>
        <end position="2513"/>
    </location>
</feature>
<reference evidence="6" key="1">
    <citation type="submission" date="2018-09" db="EMBL/GenBank/DDBJ databases">
        <title>Common duck and Muscovy duck high density SNP chip.</title>
        <authorList>
            <person name="Vignal A."/>
            <person name="Thebault N."/>
            <person name="Warren W.C."/>
        </authorList>
    </citation>
    <scope>NUCLEOTIDE SEQUENCE [LARGE SCALE GENOMIC DNA]</scope>
</reference>
<dbReference type="GO" id="GO:0045814">
    <property type="term" value="P:negative regulation of gene expression, epigenetic"/>
    <property type="evidence" value="ECO:0007669"/>
    <property type="project" value="InterPro"/>
</dbReference>
<evidence type="ECO:0000313" key="7">
    <source>
        <dbReference type="Proteomes" id="UP000694556"/>
    </source>
</evidence>
<dbReference type="Proteomes" id="UP000694556">
    <property type="component" value="Chromosome 1"/>
</dbReference>
<feature type="compositionally biased region" description="Polar residues" evidence="2">
    <location>
        <begin position="1570"/>
        <end position="1579"/>
    </location>
</feature>
<dbReference type="PANTHER" id="PTHR16207">
    <property type="entry name" value="SET DOMAIN-CONTAINING PROTEIN"/>
    <property type="match status" value="1"/>
</dbReference>
<feature type="region of interest" description="Disordered" evidence="2">
    <location>
        <begin position="1551"/>
        <end position="1616"/>
    </location>
</feature>
<feature type="compositionally biased region" description="Polar residues" evidence="2">
    <location>
        <begin position="1262"/>
        <end position="1281"/>
    </location>
</feature>
<feature type="domain" description="TASOR pseudo-PARP" evidence="3">
    <location>
        <begin position="193"/>
        <end position="336"/>
    </location>
</feature>
<feature type="compositionally biased region" description="Polar residues" evidence="2">
    <location>
        <begin position="1409"/>
        <end position="1420"/>
    </location>
</feature>
<feature type="compositionally biased region" description="Polar residues" evidence="2">
    <location>
        <begin position="575"/>
        <end position="584"/>
    </location>
</feature>
<accession>A0A8C3BEP1</accession>
<evidence type="ECO:0000259" key="5">
    <source>
        <dbReference type="Pfam" id="PF24630"/>
    </source>
</evidence>
<reference evidence="6" key="3">
    <citation type="submission" date="2025-09" db="UniProtKB">
        <authorList>
            <consortium name="Ensembl"/>
        </authorList>
    </citation>
    <scope>IDENTIFICATION</scope>
</reference>